<keyword evidence="3" id="KW-1185">Reference proteome</keyword>
<gene>
    <name evidence="2" type="ORF">SteCoe_6459</name>
</gene>
<protein>
    <recommendedName>
        <fullName evidence="1">EF-hand domain-containing protein</fullName>
    </recommendedName>
</protein>
<dbReference type="SUPFAM" id="SSF47473">
    <property type="entry name" value="EF-hand"/>
    <property type="match status" value="1"/>
</dbReference>
<reference evidence="2 3" key="1">
    <citation type="submission" date="2016-11" db="EMBL/GenBank/DDBJ databases">
        <title>The macronuclear genome of Stentor coeruleus: a giant cell with tiny introns.</title>
        <authorList>
            <person name="Slabodnick M."/>
            <person name="Ruby J.G."/>
            <person name="Reiff S.B."/>
            <person name="Swart E.C."/>
            <person name="Gosai S."/>
            <person name="Prabakaran S."/>
            <person name="Witkowska E."/>
            <person name="Larue G.E."/>
            <person name="Fisher S."/>
            <person name="Freeman R.M."/>
            <person name="Gunawardena J."/>
            <person name="Chu W."/>
            <person name="Stover N.A."/>
            <person name="Gregory B.D."/>
            <person name="Nowacki M."/>
            <person name="Derisi J."/>
            <person name="Roy S.W."/>
            <person name="Marshall W.F."/>
            <person name="Sood P."/>
        </authorList>
    </citation>
    <scope>NUCLEOTIDE SEQUENCE [LARGE SCALE GENOMIC DNA]</scope>
    <source>
        <strain evidence="2">WM001</strain>
    </source>
</reference>
<dbReference type="Proteomes" id="UP000187209">
    <property type="component" value="Unassembled WGS sequence"/>
</dbReference>
<feature type="domain" description="EF-hand" evidence="1">
    <location>
        <begin position="19"/>
        <end position="54"/>
    </location>
</feature>
<dbReference type="InterPro" id="IPR011992">
    <property type="entry name" value="EF-hand-dom_pair"/>
</dbReference>
<accession>A0A1R2CQ09</accession>
<dbReference type="AlphaFoldDB" id="A0A1R2CQ09"/>
<dbReference type="OrthoDB" id="429467at2759"/>
<evidence type="ECO:0000313" key="2">
    <source>
        <dbReference type="EMBL" id="OMJ91096.1"/>
    </source>
</evidence>
<dbReference type="PROSITE" id="PS50222">
    <property type="entry name" value="EF_HAND_2"/>
    <property type="match status" value="2"/>
</dbReference>
<sequence length="135" mass="16062">MGWISTSNLSKLFFCVSNNHVKEISKLIREFDPDDQGIIDFSTFLRMLSRYGLLIKAKREAEEIFDILDTDSDGFVLITQLKDIILADFPDLDKQQIYSMFDCKLKYTDYYSKTKFIGDFLYLVEMHKKKFYNRY</sequence>
<proteinExistence type="predicted"/>
<dbReference type="SMART" id="SM00054">
    <property type="entry name" value="EFh"/>
    <property type="match status" value="2"/>
</dbReference>
<dbReference type="Gene3D" id="1.10.238.10">
    <property type="entry name" value="EF-hand"/>
    <property type="match status" value="1"/>
</dbReference>
<evidence type="ECO:0000313" key="3">
    <source>
        <dbReference type="Proteomes" id="UP000187209"/>
    </source>
</evidence>
<dbReference type="Pfam" id="PF13833">
    <property type="entry name" value="EF-hand_8"/>
    <property type="match status" value="1"/>
</dbReference>
<organism evidence="2 3">
    <name type="scientific">Stentor coeruleus</name>
    <dbReference type="NCBI Taxonomy" id="5963"/>
    <lineage>
        <taxon>Eukaryota</taxon>
        <taxon>Sar</taxon>
        <taxon>Alveolata</taxon>
        <taxon>Ciliophora</taxon>
        <taxon>Postciliodesmatophora</taxon>
        <taxon>Heterotrichea</taxon>
        <taxon>Heterotrichida</taxon>
        <taxon>Stentoridae</taxon>
        <taxon>Stentor</taxon>
    </lineage>
</organism>
<dbReference type="EMBL" id="MPUH01000089">
    <property type="protein sequence ID" value="OMJ91096.1"/>
    <property type="molecule type" value="Genomic_DNA"/>
</dbReference>
<name>A0A1R2CQ09_9CILI</name>
<feature type="domain" description="EF-hand" evidence="1">
    <location>
        <begin position="56"/>
        <end position="91"/>
    </location>
</feature>
<dbReference type="InterPro" id="IPR002048">
    <property type="entry name" value="EF_hand_dom"/>
</dbReference>
<comment type="caution">
    <text evidence="2">The sequence shown here is derived from an EMBL/GenBank/DDBJ whole genome shotgun (WGS) entry which is preliminary data.</text>
</comment>
<evidence type="ECO:0000259" key="1">
    <source>
        <dbReference type="PROSITE" id="PS50222"/>
    </source>
</evidence>
<dbReference type="GO" id="GO:0005509">
    <property type="term" value="F:calcium ion binding"/>
    <property type="evidence" value="ECO:0007669"/>
    <property type="project" value="InterPro"/>
</dbReference>